<evidence type="ECO:0008006" key="4">
    <source>
        <dbReference type="Google" id="ProtNLM"/>
    </source>
</evidence>
<dbReference type="EMBL" id="JASCIQ010000018">
    <property type="protein sequence ID" value="MDI3405693.1"/>
    <property type="molecule type" value="Genomic_DNA"/>
</dbReference>
<evidence type="ECO:0000256" key="1">
    <source>
        <dbReference type="SAM" id="SignalP"/>
    </source>
</evidence>
<accession>A0ABT6SBW9</accession>
<feature type="signal peptide" evidence="1">
    <location>
        <begin position="1"/>
        <end position="30"/>
    </location>
</feature>
<gene>
    <name evidence="2" type="ORF">QIS96_17925</name>
</gene>
<proteinExistence type="predicted"/>
<dbReference type="Proteomes" id="UP001223978">
    <property type="component" value="Unassembled WGS sequence"/>
</dbReference>
<organism evidence="2 3">
    <name type="scientific">Streptomyces cavernicola</name>
    <dbReference type="NCBI Taxonomy" id="3043613"/>
    <lineage>
        <taxon>Bacteria</taxon>
        <taxon>Bacillati</taxon>
        <taxon>Actinomycetota</taxon>
        <taxon>Actinomycetes</taxon>
        <taxon>Kitasatosporales</taxon>
        <taxon>Streptomycetaceae</taxon>
        <taxon>Streptomyces</taxon>
    </lineage>
</organism>
<evidence type="ECO:0000313" key="2">
    <source>
        <dbReference type="EMBL" id="MDI3405693.1"/>
    </source>
</evidence>
<dbReference type="RefSeq" id="WP_282543636.1">
    <property type="nucleotide sequence ID" value="NZ_JASCIQ010000018.1"/>
</dbReference>
<sequence length="135" mass="14455">MVLTSIKKRAAAVSVAGAAALALGAGVAPAEASAPAAAKASTDVSVQKSCNSGALCVKLRNTSTGKSKWKDLYYCKNWYISGKWIPTRYINNQTSGTKAKFKNANRKTILTTKAPYADKKVKHSIGVRTWYIKPC</sequence>
<name>A0ABT6SBW9_9ACTN</name>
<reference evidence="2 3" key="1">
    <citation type="submission" date="2023-05" db="EMBL/GenBank/DDBJ databases">
        <title>Draft genome sequence of Streptomyces sp. B-S-A6 isolated from a cave soil in Thailand.</title>
        <authorList>
            <person name="Chamroensaksri N."/>
            <person name="Muangham S."/>
        </authorList>
    </citation>
    <scope>NUCLEOTIDE SEQUENCE [LARGE SCALE GENOMIC DNA]</scope>
    <source>
        <strain evidence="2 3">B-S-A6</strain>
    </source>
</reference>
<protein>
    <recommendedName>
        <fullName evidence="4">Peptidase inhibitor family I36</fullName>
    </recommendedName>
</protein>
<feature type="chain" id="PRO_5045210734" description="Peptidase inhibitor family I36" evidence="1">
    <location>
        <begin position="31"/>
        <end position="135"/>
    </location>
</feature>
<keyword evidence="1" id="KW-0732">Signal</keyword>
<comment type="caution">
    <text evidence="2">The sequence shown here is derived from an EMBL/GenBank/DDBJ whole genome shotgun (WGS) entry which is preliminary data.</text>
</comment>
<evidence type="ECO:0000313" key="3">
    <source>
        <dbReference type="Proteomes" id="UP001223978"/>
    </source>
</evidence>
<keyword evidence="3" id="KW-1185">Reference proteome</keyword>